<keyword evidence="2" id="KW-0805">Transcription regulation</keyword>
<dbReference type="GO" id="GO:0005634">
    <property type="term" value="C:nucleus"/>
    <property type="evidence" value="ECO:0007669"/>
    <property type="project" value="UniProtKB-SubCell"/>
</dbReference>
<comment type="caution">
    <text evidence="7">The sequence shown here is derived from an EMBL/GenBank/DDBJ whole genome shotgun (WGS) entry which is preliminary data.</text>
</comment>
<dbReference type="Pfam" id="PF00853">
    <property type="entry name" value="Runt"/>
    <property type="match status" value="1"/>
</dbReference>
<reference evidence="7 8" key="1">
    <citation type="submission" date="2015-01" db="EMBL/GenBank/DDBJ databases">
        <title>Evolution of Trichinella species and genotypes.</title>
        <authorList>
            <person name="Korhonen P.K."/>
            <person name="Edoardo P."/>
            <person name="Giuseppe L.R."/>
            <person name="Gasser R.B."/>
        </authorList>
    </citation>
    <scope>NUCLEOTIDE SEQUENCE [LARGE SCALE GENOMIC DNA]</scope>
    <source>
        <strain evidence="7">ISS3</strain>
    </source>
</reference>
<dbReference type="OrthoDB" id="10029800at2759"/>
<dbReference type="GO" id="GO:0000978">
    <property type="term" value="F:RNA polymerase II cis-regulatory region sequence-specific DNA binding"/>
    <property type="evidence" value="ECO:0007669"/>
    <property type="project" value="TreeGrafter"/>
</dbReference>
<proteinExistence type="predicted"/>
<evidence type="ECO:0000256" key="3">
    <source>
        <dbReference type="ARBA" id="ARBA00023163"/>
    </source>
</evidence>
<dbReference type="PANTHER" id="PTHR11950">
    <property type="entry name" value="RUNT RELATED"/>
    <property type="match status" value="1"/>
</dbReference>
<evidence type="ECO:0000259" key="6">
    <source>
        <dbReference type="PROSITE" id="PS51062"/>
    </source>
</evidence>
<accession>A0A0V1BIN0</accession>
<evidence type="ECO:0000256" key="5">
    <source>
        <dbReference type="SAM" id="MobiDB-lite"/>
    </source>
</evidence>
<keyword evidence="8" id="KW-1185">Reference proteome</keyword>
<dbReference type="InParanoid" id="A0A0V1BIN0"/>
<dbReference type="PRINTS" id="PR00967">
    <property type="entry name" value="ONCOGENEAML1"/>
</dbReference>
<feature type="region of interest" description="Disordered" evidence="5">
    <location>
        <begin position="513"/>
        <end position="551"/>
    </location>
</feature>
<evidence type="ECO:0000256" key="4">
    <source>
        <dbReference type="ARBA" id="ARBA00023242"/>
    </source>
</evidence>
<dbReference type="GO" id="GO:0000981">
    <property type="term" value="F:DNA-binding transcription factor activity, RNA polymerase II-specific"/>
    <property type="evidence" value="ECO:0007669"/>
    <property type="project" value="TreeGrafter"/>
</dbReference>
<dbReference type="PROSITE" id="PS51062">
    <property type="entry name" value="RUNT"/>
    <property type="match status" value="1"/>
</dbReference>
<protein>
    <submittedName>
        <fullName evidence="7">Runt-related transcription factor 1</fullName>
    </submittedName>
</protein>
<dbReference type="EMBL" id="JYDH01000040">
    <property type="protein sequence ID" value="KRY36753.1"/>
    <property type="molecule type" value="Genomic_DNA"/>
</dbReference>
<sequence>LPFLFTRFPFSQAKYNLMNTFVDQKEEVIFSKSRSATVPVADQIWPTIAGLSKPVVIVVLDERKQLALSLHVIVIGIFCRCRCRDCIITTTTTTTATTTATTTTTTTTTTTSLLLLCSISSSPPSTIETAPLSTVSNTSTQPARPMVSCYNPGELIATGSPNLFCSELPRHWRSNKSLPMAFTVIALGEIKDGTKVSVKAGNEENFCAELRNSTAIMTNQVARFNDLRFLGKSGRGKMFTLTITVHTWPPQVTTYSKAIKITVDGPRGSRKPKEASTSQASANLSSSSSTVAIKRKCSSDSTSISTESPVPGSFLFGKIAKPSITAAELISSSQLLSASAFPVAGPSSTYATRLLPGGSLGPLPNSLLHPLPNFQLPSTLPYRSTVADVTTIPNVFGGVSLLNAISHAFYPTIYGGSLLPPSLAPFPRLPPRSAGLADPRLYSSEVNDFCGLFRDVDLSGLQQPLLTSPFPNFISGFAALSPSVEPSILAHPPPAPPPPPLQSSFGLGAFTAPNDPNRFRRNGVEPPAPVTLPDSTTPFVTDLNRPPPQQQLVAPIHKPVDLPTPINLLFSNQHEKPKQ</sequence>
<dbReference type="InterPro" id="IPR013524">
    <property type="entry name" value="Runt_dom"/>
</dbReference>
<dbReference type="InterPro" id="IPR012346">
    <property type="entry name" value="p53/RUNT-type_TF_DNA-bd_sf"/>
</dbReference>
<dbReference type="Gene3D" id="2.60.40.720">
    <property type="match status" value="1"/>
</dbReference>
<dbReference type="InterPro" id="IPR008967">
    <property type="entry name" value="p53-like_TF_DNA-bd_sf"/>
</dbReference>
<keyword evidence="4" id="KW-0539">Nucleus</keyword>
<feature type="domain" description="Runt" evidence="6">
    <location>
        <begin position="143"/>
        <end position="271"/>
    </location>
</feature>
<organism evidence="7 8">
    <name type="scientific">Trichinella spiralis</name>
    <name type="common">Trichina worm</name>
    <dbReference type="NCBI Taxonomy" id="6334"/>
    <lineage>
        <taxon>Eukaryota</taxon>
        <taxon>Metazoa</taxon>
        <taxon>Ecdysozoa</taxon>
        <taxon>Nematoda</taxon>
        <taxon>Enoplea</taxon>
        <taxon>Dorylaimia</taxon>
        <taxon>Trichinellida</taxon>
        <taxon>Trichinellidae</taxon>
        <taxon>Trichinella</taxon>
    </lineage>
</organism>
<evidence type="ECO:0000256" key="2">
    <source>
        <dbReference type="ARBA" id="ARBA00023015"/>
    </source>
</evidence>
<feature type="region of interest" description="Disordered" evidence="5">
    <location>
        <begin position="263"/>
        <end position="283"/>
    </location>
</feature>
<keyword evidence="3" id="KW-0804">Transcription</keyword>
<dbReference type="InterPro" id="IPR000040">
    <property type="entry name" value="AML1_Runt"/>
</dbReference>
<dbReference type="Proteomes" id="UP000054776">
    <property type="component" value="Unassembled WGS sequence"/>
</dbReference>
<evidence type="ECO:0000313" key="7">
    <source>
        <dbReference type="EMBL" id="KRY36753.1"/>
    </source>
</evidence>
<dbReference type="AlphaFoldDB" id="A0A0V1BIN0"/>
<dbReference type="GO" id="GO:0005524">
    <property type="term" value="F:ATP binding"/>
    <property type="evidence" value="ECO:0007669"/>
    <property type="project" value="InterPro"/>
</dbReference>
<dbReference type="SUPFAM" id="SSF49417">
    <property type="entry name" value="p53-like transcription factors"/>
    <property type="match status" value="1"/>
</dbReference>
<evidence type="ECO:0000256" key="1">
    <source>
        <dbReference type="ARBA" id="ARBA00004123"/>
    </source>
</evidence>
<name>A0A0V1BIN0_TRISP</name>
<evidence type="ECO:0000313" key="8">
    <source>
        <dbReference type="Proteomes" id="UP000054776"/>
    </source>
</evidence>
<dbReference type="PANTHER" id="PTHR11950:SF31">
    <property type="entry name" value="SEGMENTATION PROTEIN RUNT"/>
    <property type="match status" value="1"/>
</dbReference>
<dbReference type="STRING" id="6334.A0A0V1BIN0"/>
<comment type="subcellular location">
    <subcellularLocation>
        <location evidence="1">Nucleus</location>
    </subcellularLocation>
</comment>
<feature type="non-terminal residue" evidence="7">
    <location>
        <position position="1"/>
    </location>
</feature>
<gene>
    <name evidence="7" type="primary">Runx1</name>
    <name evidence="7" type="ORF">T01_14909</name>
</gene>